<evidence type="ECO:0000313" key="3">
    <source>
        <dbReference type="Proteomes" id="UP001595975"/>
    </source>
</evidence>
<dbReference type="EMBL" id="JBHSOF010000010">
    <property type="protein sequence ID" value="MFC5663451.1"/>
    <property type="molecule type" value="Genomic_DNA"/>
</dbReference>
<protein>
    <submittedName>
        <fullName evidence="2">Uncharacterized protein</fullName>
    </submittedName>
</protein>
<sequence length="259" mass="27574">MPTPHGSRGGMAFSADEVRVLRRALAQALHPAVPLHVRLPERLAYADPGAALWAEDVQEALRLTEAIDEAVQEGGRLRAFLLADLARYRAALPGSAGGYLERLEEAVADGYLPGPEDLTALRGLSRQPCGQHERSRRSRLAGRCHALAEAAVRERLALTTGQRHLVAVPSPAAPPSSPLIPVGGRIPMSSTEPPVEQPAAPRKGAPRGPQGQQPARPHRMPTPAELFGRRPKPPAHPDRPAQPASPTDPEDLELATGTG</sequence>
<accession>A0ABW0X4P9</accession>
<feature type="region of interest" description="Disordered" evidence="1">
    <location>
        <begin position="167"/>
        <end position="259"/>
    </location>
</feature>
<gene>
    <name evidence="2" type="ORF">ACFP3U_10725</name>
</gene>
<organism evidence="2 3">
    <name type="scientific">Kitasatospora misakiensis</name>
    <dbReference type="NCBI Taxonomy" id="67330"/>
    <lineage>
        <taxon>Bacteria</taxon>
        <taxon>Bacillati</taxon>
        <taxon>Actinomycetota</taxon>
        <taxon>Actinomycetes</taxon>
        <taxon>Kitasatosporales</taxon>
        <taxon>Streptomycetaceae</taxon>
        <taxon>Kitasatospora</taxon>
    </lineage>
</organism>
<evidence type="ECO:0000256" key="1">
    <source>
        <dbReference type="SAM" id="MobiDB-lite"/>
    </source>
</evidence>
<reference evidence="3" key="1">
    <citation type="journal article" date="2019" name="Int. J. Syst. Evol. Microbiol.">
        <title>The Global Catalogue of Microorganisms (GCM) 10K type strain sequencing project: providing services to taxonomists for standard genome sequencing and annotation.</title>
        <authorList>
            <consortium name="The Broad Institute Genomics Platform"/>
            <consortium name="The Broad Institute Genome Sequencing Center for Infectious Disease"/>
            <person name="Wu L."/>
            <person name="Ma J."/>
        </authorList>
    </citation>
    <scope>NUCLEOTIDE SEQUENCE [LARGE SCALE GENOMIC DNA]</scope>
    <source>
        <strain evidence="3">CGMCC 4.1437</strain>
    </source>
</reference>
<proteinExistence type="predicted"/>
<evidence type="ECO:0000313" key="2">
    <source>
        <dbReference type="EMBL" id="MFC5663451.1"/>
    </source>
</evidence>
<name>A0ABW0X4P9_9ACTN</name>
<dbReference type="RefSeq" id="WP_380225115.1">
    <property type="nucleotide sequence ID" value="NZ_JBHSOF010000010.1"/>
</dbReference>
<comment type="caution">
    <text evidence="2">The sequence shown here is derived from an EMBL/GenBank/DDBJ whole genome shotgun (WGS) entry which is preliminary data.</text>
</comment>
<dbReference type="Proteomes" id="UP001595975">
    <property type="component" value="Unassembled WGS sequence"/>
</dbReference>
<feature type="compositionally biased region" description="Low complexity" evidence="1">
    <location>
        <begin position="197"/>
        <end position="215"/>
    </location>
</feature>
<keyword evidence="3" id="KW-1185">Reference proteome</keyword>